<dbReference type="SUPFAM" id="SSF55729">
    <property type="entry name" value="Acyl-CoA N-acyltransferases (Nat)"/>
    <property type="match status" value="1"/>
</dbReference>
<protein>
    <submittedName>
        <fullName evidence="2">GNAT family N-acetyltransferase</fullName>
    </submittedName>
</protein>
<organism evidence="2 3">
    <name type="scientific">Candidatus Dechloromonas phosphorivorans</name>
    <dbReference type="NCBI Taxonomy" id="2899244"/>
    <lineage>
        <taxon>Bacteria</taxon>
        <taxon>Pseudomonadati</taxon>
        <taxon>Pseudomonadota</taxon>
        <taxon>Betaproteobacteria</taxon>
        <taxon>Rhodocyclales</taxon>
        <taxon>Azonexaceae</taxon>
        <taxon>Dechloromonas</taxon>
    </lineage>
</organism>
<dbReference type="GO" id="GO:0016747">
    <property type="term" value="F:acyltransferase activity, transferring groups other than amino-acyl groups"/>
    <property type="evidence" value="ECO:0007669"/>
    <property type="project" value="InterPro"/>
</dbReference>
<sequence length="175" mass="19728">MADYPAELVRTRHLFDGSEVLIRPIRPEDAPMEQDFVQHLSADSRYRRFMSTLMELPPGKLRYLTEIDYVRHLALVAIIQRDGHEVEIGVARYVAGPSGTDCEFAIAIDDEWQGSGVAGILMLTLIDAARTRGMQRMEAFILASNDKMIKFARQLGFAVHRDPDDPGMVHAEQSL</sequence>
<evidence type="ECO:0000313" key="3">
    <source>
        <dbReference type="Proteomes" id="UP000808146"/>
    </source>
</evidence>
<reference evidence="2" key="1">
    <citation type="submission" date="2020-10" db="EMBL/GenBank/DDBJ databases">
        <title>Connecting structure to function with the recovery of over 1000 high-quality activated sludge metagenome-assembled genomes encoding full-length rRNA genes using long-read sequencing.</title>
        <authorList>
            <person name="Singleton C.M."/>
            <person name="Petriglieri F."/>
            <person name="Kristensen J.M."/>
            <person name="Kirkegaard R.H."/>
            <person name="Michaelsen T.Y."/>
            <person name="Andersen M.H."/>
            <person name="Karst S.M."/>
            <person name="Dueholm M.S."/>
            <person name="Nielsen P.H."/>
            <person name="Albertsen M."/>
        </authorList>
    </citation>
    <scope>NUCLEOTIDE SEQUENCE</scope>
    <source>
        <strain evidence="2">OdNE_18-Q3-R46-58_BAT3C.305</strain>
    </source>
</reference>
<dbReference type="Pfam" id="PF00583">
    <property type="entry name" value="Acetyltransf_1"/>
    <property type="match status" value="1"/>
</dbReference>
<dbReference type="InterPro" id="IPR016181">
    <property type="entry name" value="Acyl_CoA_acyltransferase"/>
</dbReference>
<evidence type="ECO:0000259" key="1">
    <source>
        <dbReference type="PROSITE" id="PS51186"/>
    </source>
</evidence>
<dbReference type="Proteomes" id="UP000808146">
    <property type="component" value="Unassembled WGS sequence"/>
</dbReference>
<dbReference type="PROSITE" id="PS51186">
    <property type="entry name" value="GNAT"/>
    <property type="match status" value="1"/>
</dbReference>
<gene>
    <name evidence="2" type="ORF">IPN75_04660</name>
</gene>
<dbReference type="InterPro" id="IPR000182">
    <property type="entry name" value="GNAT_dom"/>
</dbReference>
<proteinExistence type="predicted"/>
<dbReference type="Gene3D" id="3.40.630.30">
    <property type="match status" value="1"/>
</dbReference>
<name>A0A9D7LKR3_9RHOO</name>
<feature type="domain" description="N-acetyltransferase" evidence="1">
    <location>
        <begin position="20"/>
        <end position="175"/>
    </location>
</feature>
<accession>A0A9D7LKR3</accession>
<comment type="caution">
    <text evidence="2">The sequence shown here is derived from an EMBL/GenBank/DDBJ whole genome shotgun (WGS) entry which is preliminary data.</text>
</comment>
<dbReference type="EMBL" id="JADKBR010000003">
    <property type="protein sequence ID" value="MBK8889721.1"/>
    <property type="molecule type" value="Genomic_DNA"/>
</dbReference>
<evidence type="ECO:0000313" key="2">
    <source>
        <dbReference type="EMBL" id="MBK8889721.1"/>
    </source>
</evidence>
<dbReference type="AlphaFoldDB" id="A0A9D7LKR3"/>
<dbReference type="CDD" id="cd04301">
    <property type="entry name" value="NAT_SF"/>
    <property type="match status" value="1"/>
</dbReference>